<gene>
    <name evidence="1" type="ORF">SAMN04488069_101184</name>
</gene>
<dbReference type="STRING" id="651662.SAMN04488069_101184"/>
<name>A0A1H3B774_9BACT</name>
<reference evidence="2" key="1">
    <citation type="submission" date="2016-10" db="EMBL/GenBank/DDBJ databases">
        <authorList>
            <person name="Varghese N."/>
            <person name="Submissions S."/>
        </authorList>
    </citation>
    <scope>NUCLEOTIDE SEQUENCE [LARGE SCALE GENOMIC DNA]</scope>
    <source>
        <strain evidence="2">CGMCC 1.8975</strain>
    </source>
</reference>
<dbReference type="RefSeq" id="WP_092736932.1">
    <property type="nucleotide sequence ID" value="NZ_FNOV01000001.1"/>
</dbReference>
<organism evidence="1 2">
    <name type="scientific">Hymenobacter psychrophilus</name>
    <dbReference type="NCBI Taxonomy" id="651662"/>
    <lineage>
        <taxon>Bacteria</taxon>
        <taxon>Pseudomonadati</taxon>
        <taxon>Bacteroidota</taxon>
        <taxon>Cytophagia</taxon>
        <taxon>Cytophagales</taxon>
        <taxon>Hymenobacteraceae</taxon>
        <taxon>Hymenobacter</taxon>
    </lineage>
</organism>
<proteinExistence type="predicted"/>
<dbReference type="AlphaFoldDB" id="A0A1H3B774"/>
<evidence type="ECO:0000313" key="1">
    <source>
        <dbReference type="EMBL" id="SDX37807.1"/>
    </source>
</evidence>
<keyword evidence="2" id="KW-1185">Reference proteome</keyword>
<dbReference type="EMBL" id="FNOV01000001">
    <property type="protein sequence ID" value="SDX37807.1"/>
    <property type="molecule type" value="Genomic_DNA"/>
</dbReference>
<dbReference type="OrthoDB" id="652227at2"/>
<accession>A0A1H3B774</accession>
<sequence>MGRSIWAAHCVEQQLAPPLYSSRYVNFEFAKLLNSYLLRGEIAQAIELAENQLAAIPLSPFHQIAGRSLLDQTHTLCHWADEFHRSVDVNQPVKALYFELTEFDVNTDEWAIDGFAYTADYGLATAEDWLPDYCAASENALILEGYESLQEAFEELEIESDDLQNARDWCEQLIIARYMQLLQAARTEAKRQGLAWAALPAYCTEHGYDFIASI</sequence>
<protein>
    <submittedName>
        <fullName evidence="1">Uncharacterized protein</fullName>
    </submittedName>
</protein>
<dbReference type="Proteomes" id="UP000199249">
    <property type="component" value="Unassembled WGS sequence"/>
</dbReference>
<evidence type="ECO:0000313" key="2">
    <source>
        <dbReference type="Proteomes" id="UP000199249"/>
    </source>
</evidence>